<reference evidence="1" key="1">
    <citation type="submission" date="2020-01" db="EMBL/GenBank/DDBJ databases">
        <authorList>
            <person name="Mishra B."/>
        </authorList>
    </citation>
    <scope>NUCLEOTIDE SEQUENCE [LARGE SCALE GENOMIC DNA]</scope>
</reference>
<organism evidence="1 2">
    <name type="scientific">Microthlaspi erraticum</name>
    <dbReference type="NCBI Taxonomy" id="1685480"/>
    <lineage>
        <taxon>Eukaryota</taxon>
        <taxon>Viridiplantae</taxon>
        <taxon>Streptophyta</taxon>
        <taxon>Embryophyta</taxon>
        <taxon>Tracheophyta</taxon>
        <taxon>Spermatophyta</taxon>
        <taxon>Magnoliopsida</taxon>
        <taxon>eudicotyledons</taxon>
        <taxon>Gunneridae</taxon>
        <taxon>Pentapetalae</taxon>
        <taxon>rosids</taxon>
        <taxon>malvids</taxon>
        <taxon>Brassicales</taxon>
        <taxon>Brassicaceae</taxon>
        <taxon>Coluteocarpeae</taxon>
        <taxon>Microthlaspi</taxon>
    </lineage>
</organism>
<name>A0A6D2JE92_9BRAS</name>
<evidence type="ECO:0000313" key="1">
    <source>
        <dbReference type="EMBL" id="CAA7035331.1"/>
    </source>
</evidence>
<keyword evidence="2" id="KW-1185">Reference proteome</keyword>
<comment type="caution">
    <text evidence="1">The sequence shown here is derived from an EMBL/GenBank/DDBJ whole genome shotgun (WGS) entry which is preliminary data.</text>
</comment>
<sequence>MDLYLQPERLGLMLKIEYASSRKTSLTLSGSYLFELGKNKFATIQFADSSVAGPVGLCHVVVDNQASYQMLVFLPSPMALPRFSRSMFLPIKMPFQPCDAAWWELTSRKDLS</sequence>
<proteinExistence type="predicted"/>
<evidence type="ECO:0000313" key="2">
    <source>
        <dbReference type="Proteomes" id="UP000467841"/>
    </source>
</evidence>
<dbReference type="Proteomes" id="UP000467841">
    <property type="component" value="Unassembled WGS sequence"/>
</dbReference>
<dbReference type="AlphaFoldDB" id="A0A6D2JE92"/>
<accession>A0A6D2JE92</accession>
<protein>
    <submittedName>
        <fullName evidence="1">Uncharacterized protein</fullName>
    </submittedName>
</protein>
<dbReference type="EMBL" id="CACVBM020001155">
    <property type="protein sequence ID" value="CAA7035331.1"/>
    <property type="molecule type" value="Genomic_DNA"/>
</dbReference>
<gene>
    <name evidence="1" type="ORF">MERR_LOCUS22566</name>
</gene>